<dbReference type="RefSeq" id="WP_344929453.1">
    <property type="nucleotide sequence ID" value="NZ_BAABCW010000017.1"/>
</dbReference>
<comment type="caution">
    <text evidence="1">The sequence shown here is derived from an EMBL/GenBank/DDBJ whole genome shotgun (WGS) entry which is preliminary data.</text>
</comment>
<dbReference type="EMBL" id="BAABCW010000017">
    <property type="protein sequence ID" value="GAA3516991.1"/>
    <property type="molecule type" value="Genomic_DNA"/>
</dbReference>
<gene>
    <name evidence="1" type="ORF">GCM10022393_33840</name>
</gene>
<evidence type="ECO:0000313" key="2">
    <source>
        <dbReference type="Proteomes" id="UP001500459"/>
    </source>
</evidence>
<organism evidence="1 2">
    <name type="scientific">Aquimarina addita</name>
    <dbReference type="NCBI Taxonomy" id="870485"/>
    <lineage>
        <taxon>Bacteria</taxon>
        <taxon>Pseudomonadati</taxon>
        <taxon>Bacteroidota</taxon>
        <taxon>Flavobacteriia</taxon>
        <taxon>Flavobacteriales</taxon>
        <taxon>Flavobacteriaceae</taxon>
        <taxon>Aquimarina</taxon>
    </lineage>
</organism>
<evidence type="ECO:0000313" key="1">
    <source>
        <dbReference type="EMBL" id="GAA3516991.1"/>
    </source>
</evidence>
<reference evidence="2" key="1">
    <citation type="journal article" date="2019" name="Int. J. Syst. Evol. Microbiol.">
        <title>The Global Catalogue of Microorganisms (GCM) 10K type strain sequencing project: providing services to taxonomists for standard genome sequencing and annotation.</title>
        <authorList>
            <consortium name="The Broad Institute Genomics Platform"/>
            <consortium name="The Broad Institute Genome Sequencing Center for Infectious Disease"/>
            <person name="Wu L."/>
            <person name="Ma J."/>
        </authorList>
    </citation>
    <scope>NUCLEOTIDE SEQUENCE [LARGE SCALE GENOMIC DNA]</scope>
    <source>
        <strain evidence="2">JCM 17106</strain>
    </source>
</reference>
<accession>A0ABP6UQF6</accession>
<sequence>MNELINAKTTCFINLYDLDYLKMEVLNSEYIVTLTDLQGAEILKGYGNSMEEAINDLHHNLI</sequence>
<keyword evidence="2" id="KW-1185">Reference proteome</keyword>
<name>A0ABP6UQF6_9FLAO</name>
<dbReference type="Proteomes" id="UP001500459">
    <property type="component" value="Unassembled WGS sequence"/>
</dbReference>
<proteinExistence type="predicted"/>
<protein>
    <submittedName>
        <fullName evidence="1">Uncharacterized protein</fullName>
    </submittedName>
</protein>